<dbReference type="Pfam" id="PF07238">
    <property type="entry name" value="PilZ"/>
    <property type="match status" value="1"/>
</dbReference>
<dbReference type="GO" id="GO:0030244">
    <property type="term" value="P:cellulose biosynthetic process"/>
    <property type="evidence" value="ECO:0007669"/>
    <property type="project" value="UniProtKB-KW"/>
</dbReference>
<dbReference type="GO" id="GO:0035438">
    <property type="term" value="F:cyclic-di-GMP binding"/>
    <property type="evidence" value="ECO:0007669"/>
    <property type="project" value="InterPro"/>
</dbReference>
<gene>
    <name evidence="19" type="primary">bcsA</name>
    <name evidence="19" type="ORF">C7G83_13090</name>
</gene>
<dbReference type="RefSeq" id="WP_106877575.1">
    <property type="nucleotide sequence ID" value="NZ_JAXCWX010000006.1"/>
</dbReference>
<dbReference type="SUPFAM" id="SSF53448">
    <property type="entry name" value="Nucleotide-diphospho-sugar transferases"/>
    <property type="match status" value="1"/>
</dbReference>
<dbReference type="GO" id="GO:0005886">
    <property type="term" value="C:plasma membrane"/>
    <property type="evidence" value="ECO:0007669"/>
    <property type="project" value="UniProtKB-SubCell"/>
</dbReference>
<dbReference type="NCBIfam" id="TIGR03030">
    <property type="entry name" value="CelA"/>
    <property type="match status" value="1"/>
</dbReference>
<dbReference type="UniPathway" id="UPA00694"/>
<dbReference type="InterPro" id="IPR050321">
    <property type="entry name" value="Glycosyltr_2/OpgH_subfam"/>
</dbReference>
<dbReference type="SUPFAM" id="SSF141371">
    <property type="entry name" value="PilZ domain-like"/>
    <property type="match status" value="1"/>
</dbReference>
<dbReference type="AlphaFoldDB" id="A0A2P8VI05"/>
<dbReference type="OrthoDB" id="9806824at2"/>
<comment type="cofactor">
    <cofactor evidence="16">
        <name>Mg(2+)</name>
        <dbReference type="ChEBI" id="CHEBI:18420"/>
    </cofactor>
</comment>
<evidence type="ECO:0000256" key="8">
    <source>
        <dbReference type="ARBA" id="ARBA00022636"/>
    </source>
</evidence>
<keyword evidence="13 16" id="KW-1133">Transmembrane helix</keyword>
<keyword evidence="9 16" id="KW-0328">Glycosyltransferase</keyword>
<comment type="function">
    <text evidence="16">Catalytic subunit of cellulose synthase. It polymerizes uridine 5'-diphosphate glucose to cellulose.</text>
</comment>
<dbReference type="InterPro" id="IPR003919">
    <property type="entry name" value="Cell_synth_A"/>
</dbReference>
<dbReference type="PRINTS" id="PR01439">
    <property type="entry name" value="CELLSNTHASEA"/>
</dbReference>
<feature type="transmembrane region" description="Helical" evidence="16">
    <location>
        <begin position="639"/>
        <end position="658"/>
    </location>
</feature>
<evidence type="ECO:0000256" key="6">
    <source>
        <dbReference type="ARBA" id="ARBA00022475"/>
    </source>
</evidence>
<keyword evidence="7 16" id="KW-0997">Cell inner membrane</keyword>
<dbReference type="InterPro" id="IPR009875">
    <property type="entry name" value="PilZ_domain"/>
</dbReference>
<evidence type="ECO:0000313" key="20">
    <source>
        <dbReference type="Proteomes" id="UP000240212"/>
    </source>
</evidence>
<evidence type="ECO:0000256" key="1">
    <source>
        <dbReference type="ARBA" id="ARBA00004429"/>
    </source>
</evidence>
<dbReference type="STRING" id="1388748.GCA_000463155_03775"/>
<evidence type="ECO:0000256" key="10">
    <source>
        <dbReference type="ARBA" id="ARBA00022679"/>
    </source>
</evidence>
<sequence length="872" mass="99546">MSRVNQWLLQPQVSQRLQERCRVWRTNGTPLFSIWLGTLCLALAWTLLPLENPRWAAIRARHATLFPHINPDRPRPLDAVRYLLQGAWLLAMRPAESRVGPHWRSVSFVQRWMLRYHTWLDTLPTRFNDDTQHLENEKELGHLSQGVRRIILGVIVAFSLILAILCVTQPFNPLAQFTFLILLWAVAMFVRRIPGRFSALMLIVLSLTVSCRYIWWRYTSTLNWNDPVSLVCGLILLFAETYAWIVLVLGYFQVIWPLNRQPVPLPKDMNSWPSVDIFVPTYNEDLNVVKNTIYASLGIDWPKDKLQIWLLDDGGREEFKAFAHTVGVNYIARTEHNHAKAGNINNALKYAKGDFVSIFDCDHVPTRSFLQLTMGWFMKDKKLAMMQTPHHFFSPDPFERNLGRFRQTPNEGTLFYGLVQDGNDMWDATFFCGSCAVIRRGPLDEIGGIAVETVTEDAHTSLRLHRRGHTSAYMRIPQAAGLATESLSSHIGQRIRWARGMVQIFRLDNPLFGKGLKLAQRLCYVNAMFHFLSGVPRLIFLTAPLAFLLLHAYIIYAPAIMIALFVLPHMVHASLTNSKIQGKYRHSFWSEIYETVLAWYIARPTMVALFNPHKGKFNVTAKGGLVENEYVDWVISRPYLWLVVINLIGVGFGIWRYFTGPANETLTVIVSLLWVFYNLIILGGAVAVSVESKQVRRAHRVEIRMPAAIAREDGHLFSCTVHDFSDGGIGVQINGGAQMLEGQHVSLLLKRGPHEYAFPAQVVRVFGSEVGLQLGHLTTQQHIDFVQCTFARADTWALWQDSFPEDRPLESLLDILKMGFRGYRHLAEFAPPSLKLIFRSLTTLVAWIVSFIPRRPSRAVTEVFPGPVMAQQ</sequence>
<comment type="subcellular location">
    <subcellularLocation>
        <location evidence="1">Cell inner membrane</location>
        <topology evidence="1">Multi-pass membrane protein</topology>
    </subcellularLocation>
</comment>
<evidence type="ECO:0000256" key="2">
    <source>
        <dbReference type="ARBA" id="ARBA00005186"/>
    </source>
</evidence>
<keyword evidence="20" id="KW-1185">Reference proteome</keyword>
<keyword evidence="8 16" id="KW-0973">c-di-GMP</keyword>
<dbReference type="Pfam" id="PF00535">
    <property type="entry name" value="Glycos_transf_2"/>
    <property type="match status" value="1"/>
</dbReference>
<evidence type="ECO:0000256" key="3">
    <source>
        <dbReference type="ARBA" id="ARBA00006739"/>
    </source>
</evidence>
<dbReference type="PANTHER" id="PTHR43867">
    <property type="entry name" value="CELLULOSE SYNTHASE CATALYTIC SUBUNIT A [UDP-FORMING]"/>
    <property type="match status" value="1"/>
</dbReference>
<comment type="similarity">
    <text evidence="3">Belongs to the glycosyltransferase 2 family.</text>
</comment>
<feature type="transmembrane region" description="Helical" evidence="16">
    <location>
        <begin position="150"/>
        <end position="168"/>
    </location>
</feature>
<keyword evidence="11 16" id="KW-0812">Transmembrane</keyword>
<feature type="transmembrane region" description="Helical" evidence="16">
    <location>
        <begin position="553"/>
        <end position="575"/>
    </location>
</feature>
<evidence type="ECO:0000313" key="19">
    <source>
        <dbReference type="EMBL" id="PSN07191.1"/>
    </source>
</evidence>
<keyword evidence="14 16" id="KW-0472">Membrane</keyword>
<evidence type="ECO:0000256" key="15">
    <source>
        <dbReference type="ARBA" id="ARBA00048682"/>
    </source>
</evidence>
<dbReference type="EC" id="2.4.1.12" evidence="4 16"/>
<evidence type="ECO:0000259" key="18">
    <source>
        <dbReference type="Pfam" id="PF07238"/>
    </source>
</evidence>
<dbReference type="GO" id="GO:0006011">
    <property type="term" value="P:UDP-alpha-D-glucose metabolic process"/>
    <property type="evidence" value="ECO:0007669"/>
    <property type="project" value="InterPro"/>
</dbReference>
<comment type="caution">
    <text evidence="19">The sequence shown here is derived from an EMBL/GenBank/DDBJ whole genome shotgun (WGS) entry which is preliminary data.</text>
</comment>
<feature type="transmembrane region" description="Helical" evidence="16">
    <location>
        <begin position="197"/>
        <end position="216"/>
    </location>
</feature>
<feature type="transmembrane region" description="Helical" evidence="16">
    <location>
        <begin position="32"/>
        <end position="50"/>
    </location>
</feature>
<evidence type="ECO:0000256" key="5">
    <source>
        <dbReference type="ARBA" id="ARBA00018714"/>
    </source>
</evidence>
<dbReference type="Gene3D" id="3.90.550.10">
    <property type="entry name" value="Spore Coat Polysaccharide Biosynthesis Protein SpsA, Chain A"/>
    <property type="match status" value="1"/>
</dbReference>
<feature type="transmembrane region" description="Helical" evidence="16">
    <location>
        <begin position="670"/>
        <end position="690"/>
    </location>
</feature>
<feature type="domain" description="Glycosyltransferase 2-like" evidence="17">
    <location>
        <begin position="277"/>
        <end position="446"/>
    </location>
</feature>
<evidence type="ECO:0000259" key="17">
    <source>
        <dbReference type="Pfam" id="PF00535"/>
    </source>
</evidence>
<evidence type="ECO:0000256" key="12">
    <source>
        <dbReference type="ARBA" id="ARBA00022916"/>
    </source>
</evidence>
<feature type="domain" description="PilZ" evidence="18">
    <location>
        <begin position="694"/>
        <end position="790"/>
    </location>
</feature>
<dbReference type="Proteomes" id="UP000240212">
    <property type="component" value="Unassembled WGS sequence"/>
</dbReference>
<comment type="pathway">
    <text evidence="2 16">Glycan metabolism; bacterial cellulose biosynthesis.</text>
</comment>
<dbReference type="NCBIfam" id="NF008558">
    <property type="entry name" value="PRK11498.1"/>
    <property type="match status" value="1"/>
</dbReference>
<accession>A0A2P8VI05</accession>
<dbReference type="PANTHER" id="PTHR43867:SF2">
    <property type="entry name" value="CELLULOSE SYNTHASE CATALYTIC SUBUNIT A [UDP-FORMING]"/>
    <property type="match status" value="1"/>
</dbReference>
<dbReference type="GO" id="GO:0016760">
    <property type="term" value="F:cellulose synthase (UDP-forming) activity"/>
    <property type="evidence" value="ECO:0007669"/>
    <property type="project" value="UniProtKB-EC"/>
</dbReference>
<evidence type="ECO:0000256" key="4">
    <source>
        <dbReference type="ARBA" id="ARBA00012539"/>
    </source>
</evidence>
<keyword evidence="12 16" id="KW-0135">Cellulose biosynthesis</keyword>
<keyword evidence="6 16" id="KW-1003">Cell membrane</keyword>
<feature type="transmembrane region" description="Helical" evidence="16">
    <location>
        <begin position="522"/>
        <end position="547"/>
    </location>
</feature>
<dbReference type="Gene3D" id="2.40.10.220">
    <property type="entry name" value="predicted glycosyltransferase like domains"/>
    <property type="match status" value="1"/>
</dbReference>
<name>A0A2P8VI05_9ENTR</name>
<organism evidence="19 20">
    <name type="scientific">Siccibacter turicensis</name>
    <dbReference type="NCBI Taxonomy" id="357233"/>
    <lineage>
        <taxon>Bacteria</taxon>
        <taxon>Pseudomonadati</taxon>
        <taxon>Pseudomonadota</taxon>
        <taxon>Gammaproteobacteria</taxon>
        <taxon>Enterobacterales</taxon>
        <taxon>Enterobacteriaceae</taxon>
        <taxon>Siccibacter</taxon>
    </lineage>
</organism>
<evidence type="ECO:0000256" key="7">
    <source>
        <dbReference type="ARBA" id="ARBA00022519"/>
    </source>
</evidence>
<evidence type="ECO:0000256" key="14">
    <source>
        <dbReference type="ARBA" id="ARBA00023136"/>
    </source>
</evidence>
<dbReference type="InterPro" id="IPR001173">
    <property type="entry name" value="Glyco_trans_2-like"/>
</dbReference>
<evidence type="ECO:0000256" key="16">
    <source>
        <dbReference type="RuleBase" id="RU365020"/>
    </source>
</evidence>
<dbReference type="InterPro" id="IPR029044">
    <property type="entry name" value="Nucleotide-diphossugar_trans"/>
</dbReference>
<evidence type="ECO:0000256" key="11">
    <source>
        <dbReference type="ARBA" id="ARBA00022692"/>
    </source>
</evidence>
<evidence type="ECO:0000256" key="13">
    <source>
        <dbReference type="ARBA" id="ARBA00022989"/>
    </source>
</evidence>
<comment type="catalytic activity">
    <reaction evidence="15 16">
        <text>[(1-&gt;4)-beta-D-glucosyl](n) + UDP-alpha-D-glucose = [(1-&gt;4)-beta-D-glucosyl](n+1) + UDP + H(+)</text>
        <dbReference type="Rhea" id="RHEA:19929"/>
        <dbReference type="Rhea" id="RHEA-COMP:10033"/>
        <dbReference type="Rhea" id="RHEA-COMP:10034"/>
        <dbReference type="ChEBI" id="CHEBI:15378"/>
        <dbReference type="ChEBI" id="CHEBI:18246"/>
        <dbReference type="ChEBI" id="CHEBI:58223"/>
        <dbReference type="ChEBI" id="CHEBI:58885"/>
        <dbReference type="EC" id="2.4.1.12"/>
    </reaction>
</comment>
<evidence type="ECO:0000256" key="9">
    <source>
        <dbReference type="ARBA" id="ARBA00022676"/>
    </source>
</evidence>
<protein>
    <recommendedName>
        <fullName evidence="5 16">Cellulose synthase catalytic subunit [UDP-forming]</fullName>
        <ecNumber evidence="4 16">2.4.1.12</ecNumber>
    </recommendedName>
</protein>
<reference evidence="19 20" key="1">
    <citation type="submission" date="2018-03" db="EMBL/GenBank/DDBJ databases">
        <title>Draft genome sequence of the first documented clinical Siccibacter turicensis isolate in Austria.</title>
        <authorList>
            <person name="Lepuschitz S."/>
            <person name="Pekard-Amenitsch S."/>
            <person name="Haunold R."/>
            <person name="Schill S."/>
            <person name="Mach R."/>
            <person name="Allerberger F."/>
            <person name="Ruppitsch W."/>
            <person name="Forsythe S.J."/>
        </authorList>
    </citation>
    <scope>NUCLEOTIDE SEQUENCE [LARGE SCALE GENOMIC DNA]</scope>
    <source>
        <strain evidence="19 20">6100069499-17</strain>
    </source>
</reference>
<feature type="transmembrane region" description="Helical" evidence="16">
    <location>
        <begin position="228"/>
        <end position="252"/>
    </location>
</feature>
<feature type="transmembrane region" description="Helical" evidence="16">
    <location>
        <begin position="174"/>
        <end position="190"/>
    </location>
</feature>
<proteinExistence type="inferred from homology"/>
<keyword evidence="10 16" id="KW-0808">Transferase</keyword>
<dbReference type="CDD" id="cd06421">
    <property type="entry name" value="CESA_CelA_like"/>
    <property type="match status" value="1"/>
</dbReference>
<dbReference type="FunFam" id="3.90.550.10:FF:000061">
    <property type="entry name" value="Cellulose synthase catalytic subunit [UDP-forming]"/>
    <property type="match status" value="1"/>
</dbReference>
<dbReference type="EMBL" id="PYEP01000005">
    <property type="protein sequence ID" value="PSN07191.1"/>
    <property type="molecule type" value="Genomic_DNA"/>
</dbReference>